<gene>
    <name evidence="3" type="ORF">C0Z19_14775</name>
</gene>
<dbReference type="SUPFAM" id="SSF53850">
    <property type="entry name" value="Periplasmic binding protein-like II"/>
    <property type="match status" value="1"/>
</dbReference>
<evidence type="ECO:0000256" key="2">
    <source>
        <dbReference type="SAM" id="Phobius"/>
    </source>
</evidence>
<protein>
    <recommendedName>
        <fullName evidence="5">C4-dicarboxylate ABC transporter substrate-binding protein</fullName>
    </recommendedName>
</protein>
<keyword evidence="2" id="KW-1133">Transmembrane helix</keyword>
<dbReference type="PANTHER" id="PTHR42941">
    <property type="entry name" value="SLL1037 PROTEIN"/>
    <property type="match status" value="1"/>
</dbReference>
<evidence type="ECO:0000313" key="3">
    <source>
        <dbReference type="EMBL" id="PMS24085.1"/>
    </source>
</evidence>
<dbReference type="Proteomes" id="UP000235347">
    <property type="component" value="Unassembled WGS sequence"/>
</dbReference>
<keyword evidence="4" id="KW-1185">Reference proteome</keyword>
<name>A0A2N7W3V4_9BURK</name>
<proteinExistence type="predicted"/>
<dbReference type="Pfam" id="PF16868">
    <property type="entry name" value="NMT1_3"/>
    <property type="match status" value="1"/>
</dbReference>
<feature type="transmembrane region" description="Helical" evidence="2">
    <location>
        <begin position="315"/>
        <end position="341"/>
    </location>
</feature>
<evidence type="ECO:0000313" key="4">
    <source>
        <dbReference type="Proteomes" id="UP000235347"/>
    </source>
</evidence>
<dbReference type="AlphaFoldDB" id="A0A2N7W3V4"/>
<keyword evidence="2" id="KW-0812">Transmembrane</keyword>
<dbReference type="EMBL" id="PNYB01000011">
    <property type="protein sequence ID" value="PMS24085.1"/>
    <property type="molecule type" value="Genomic_DNA"/>
</dbReference>
<dbReference type="Gene3D" id="3.40.190.10">
    <property type="entry name" value="Periplasmic binding protein-like II"/>
    <property type="match status" value="2"/>
</dbReference>
<sequence>MPRILPRMKIPHALVTVALLGLLLYAVWRVQPSRHIRIAAGPVGGTFYEAAERYKQLIEPMGYRVTVVALDDTDEIGAKLSDERQRFDIGFVADDRQGQRDADWTSLGDIQLQSIFIFENRRAATTKPIRSFVDLQGMTVVMPPLHSLTSRTLLHILAASGVGPTDARISFLPMNEALARLKRGEFDVGLFILGADSALMAGLAKDPDFVMVEIGQRDAIVRRMPYLTKATLPAGIYDLKDNVPPRDMGVLALTISVAARPGLPPATTYAVLAAMREVHRASGYLNAPGTFPRPSGASGDADERVDRFYRSGEPWIFAHLPLALACVVDAYLAPILALLFVTNAFKVVSEFQQIRLFAKVSAARTALWWARRRAKRGHALTAHLRKVMAGLAGSIAREDRTVRDLLDELRRLSHAQHGSGARAALDHIETLDGQPGGPHENR</sequence>
<reference evidence="3 4" key="1">
    <citation type="submission" date="2018-01" db="EMBL/GenBank/DDBJ databases">
        <title>Whole genome analyses suggest that Burkholderia sensu lato contains two further novel genera in the rhizoxinica-symbiotica group Mycetohabitans gen. nov., and Trinickia gen. nov.: implications for the evolution of diazotrophy and nodulation in the Burkholderiaceae.</title>
        <authorList>
            <person name="Estrada-de los Santos P."/>
            <person name="Palmer M."/>
            <person name="Chavez-Ramirez B."/>
            <person name="Beukes C."/>
            <person name="Steenkamp E.T."/>
            <person name="Hirsch A.M."/>
            <person name="Manyaka P."/>
            <person name="Maluk M."/>
            <person name="Lafos M."/>
            <person name="Crook M."/>
            <person name="Gross E."/>
            <person name="Simon M.F."/>
            <person name="Bueno dos Reis Junior F."/>
            <person name="Poole P.S."/>
            <person name="Venter S.N."/>
            <person name="James E.K."/>
        </authorList>
    </citation>
    <scope>NUCLEOTIDE SEQUENCE [LARGE SCALE GENOMIC DNA]</scope>
    <source>
        <strain evidence="3 4">GP25-8</strain>
    </source>
</reference>
<keyword evidence="2" id="KW-0472">Membrane</keyword>
<organism evidence="3 4">
    <name type="scientific">Trinickia soli</name>
    <dbReference type="NCBI Taxonomy" id="380675"/>
    <lineage>
        <taxon>Bacteria</taxon>
        <taxon>Pseudomonadati</taxon>
        <taxon>Pseudomonadota</taxon>
        <taxon>Betaproteobacteria</taxon>
        <taxon>Burkholderiales</taxon>
        <taxon>Burkholderiaceae</taxon>
        <taxon>Trinickia</taxon>
    </lineage>
</organism>
<dbReference type="PANTHER" id="PTHR42941:SF1">
    <property type="entry name" value="SLL1037 PROTEIN"/>
    <property type="match status" value="1"/>
</dbReference>
<accession>A0A2N7W3V4</accession>
<comment type="caution">
    <text evidence="3">The sequence shown here is derived from an EMBL/GenBank/DDBJ whole genome shotgun (WGS) entry which is preliminary data.</text>
</comment>
<feature type="region of interest" description="Disordered" evidence="1">
    <location>
        <begin position="417"/>
        <end position="442"/>
    </location>
</feature>
<evidence type="ECO:0000256" key="1">
    <source>
        <dbReference type="SAM" id="MobiDB-lite"/>
    </source>
</evidence>
<dbReference type="InterPro" id="IPR011852">
    <property type="entry name" value="TRAP_TAXI"/>
</dbReference>
<evidence type="ECO:0008006" key="5">
    <source>
        <dbReference type="Google" id="ProtNLM"/>
    </source>
</evidence>